<dbReference type="Gene3D" id="3.40.30.10">
    <property type="entry name" value="Glutaredoxin"/>
    <property type="match status" value="1"/>
</dbReference>
<dbReference type="PANTHER" id="PTHR36450:SF1">
    <property type="entry name" value="THIOREDOXIN"/>
    <property type="match status" value="1"/>
</dbReference>
<dbReference type="SUPFAM" id="SSF52833">
    <property type="entry name" value="Thioredoxin-like"/>
    <property type="match status" value="1"/>
</dbReference>
<sequence length="166" mass="18213">MTEIEITRIKVGGQPTGIIGLKQALEEVLAEAGDRSDKEIKEELIKRLSKSNYIAEKTRDMYGKAFLREYKKFIGQPFEEEVSGGIEIKVLGQGCPRCHQLTQDLMNLIVETGVNADLEHVTDIKAIAGYGVMATPGLIINGEVVFVGSVPPKAKLKELVMQAAQK</sequence>
<dbReference type="InterPro" id="IPR036249">
    <property type="entry name" value="Thioredoxin-like_sf"/>
</dbReference>
<dbReference type="PANTHER" id="PTHR36450">
    <property type="entry name" value="THIOREDOXIN"/>
    <property type="match status" value="1"/>
</dbReference>
<dbReference type="Pfam" id="PF13192">
    <property type="entry name" value="Thioredoxin_3"/>
    <property type="match status" value="1"/>
</dbReference>
<dbReference type="InterPro" id="IPR012336">
    <property type="entry name" value="Thioredoxin-like_fold"/>
</dbReference>
<reference evidence="2" key="1">
    <citation type="submission" date="2018-01" db="EMBL/GenBank/DDBJ databases">
        <authorList>
            <person name="Regsiter A."/>
            <person name="William W."/>
        </authorList>
    </citation>
    <scope>NUCLEOTIDE SEQUENCE</scope>
    <source>
        <strain evidence="2">TRIP AH-1</strain>
    </source>
</reference>
<dbReference type="InterPro" id="IPR005243">
    <property type="entry name" value="THIRX-like_proc"/>
</dbReference>
<evidence type="ECO:0000313" key="2">
    <source>
        <dbReference type="EMBL" id="SPD76361.1"/>
    </source>
</evidence>
<protein>
    <recommendedName>
        <fullName evidence="1">Thioredoxin-like fold domain-containing protein</fullName>
    </recommendedName>
</protein>
<organism evidence="2">
    <name type="scientific">uncultured Desulfobacterium sp</name>
    <dbReference type="NCBI Taxonomy" id="201089"/>
    <lineage>
        <taxon>Bacteria</taxon>
        <taxon>Pseudomonadati</taxon>
        <taxon>Thermodesulfobacteriota</taxon>
        <taxon>Desulfobacteria</taxon>
        <taxon>Desulfobacterales</taxon>
        <taxon>Desulfobacteriaceae</taxon>
        <taxon>Desulfobacterium</taxon>
        <taxon>environmental samples</taxon>
    </lineage>
</organism>
<dbReference type="AlphaFoldDB" id="A0A445N3V2"/>
<name>A0A445N3V2_9BACT</name>
<dbReference type="NCBIfam" id="TIGR00412">
    <property type="entry name" value="redox_disulf_2"/>
    <property type="match status" value="1"/>
</dbReference>
<gene>
    <name evidence="2" type="ORF">PITCH_A900001</name>
</gene>
<accession>A0A445N3V2</accession>
<proteinExistence type="predicted"/>
<evidence type="ECO:0000259" key="1">
    <source>
        <dbReference type="Pfam" id="PF13192"/>
    </source>
</evidence>
<dbReference type="EMBL" id="OJIN01000237">
    <property type="protein sequence ID" value="SPD76361.1"/>
    <property type="molecule type" value="Genomic_DNA"/>
</dbReference>
<feature type="domain" description="Thioredoxin-like fold" evidence="1">
    <location>
        <begin position="87"/>
        <end position="160"/>
    </location>
</feature>